<dbReference type="GO" id="GO:0016020">
    <property type="term" value="C:membrane"/>
    <property type="evidence" value="ECO:0007669"/>
    <property type="project" value="UniProtKB-SubCell"/>
</dbReference>
<dbReference type="PROSITE" id="PS51111">
    <property type="entry name" value="REJ"/>
    <property type="match status" value="1"/>
</dbReference>
<dbReference type="InterPro" id="IPR014010">
    <property type="entry name" value="REJ_dom"/>
</dbReference>
<dbReference type="InterPro" id="IPR000203">
    <property type="entry name" value="GPS"/>
</dbReference>
<evidence type="ECO:0000256" key="4">
    <source>
        <dbReference type="ARBA" id="ARBA00022729"/>
    </source>
</evidence>
<protein>
    <submittedName>
        <fullName evidence="15">Polycystic kidney disease 1-like 2</fullName>
    </submittedName>
</protein>
<keyword evidence="9" id="KW-0175">Coiled coil</keyword>
<keyword evidence="3 11" id="KW-0812">Transmembrane</keyword>
<evidence type="ECO:0000256" key="10">
    <source>
        <dbReference type="SAM" id="MobiDB-lite"/>
    </source>
</evidence>
<proteinExistence type="inferred from homology"/>
<dbReference type="InterPro" id="IPR046791">
    <property type="entry name" value="Polycystin_dom"/>
</dbReference>
<dbReference type="OrthoDB" id="5964820at2759"/>
<dbReference type="InterPro" id="IPR001024">
    <property type="entry name" value="PLAT/LH2_dom"/>
</dbReference>
<feature type="compositionally biased region" description="Basic and acidic residues" evidence="10">
    <location>
        <begin position="1452"/>
        <end position="1464"/>
    </location>
</feature>
<dbReference type="Pfam" id="PF01825">
    <property type="entry name" value="GPS"/>
    <property type="match status" value="1"/>
</dbReference>
<feature type="region of interest" description="Disordered" evidence="10">
    <location>
        <begin position="2290"/>
        <end position="2340"/>
    </location>
</feature>
<feature type="region of interest" description="Disordered" evidence="10">
    <location>
        <begin position="1445"/>
        <end position="1473"/>
    </location>
</feature>
<comment type="caution">
    <text evidence="15">The sequence shown here is derived from an EMBL/GenBank/DDBJ whole genome shotgun (WGS) entry which is preliminary data.</text>
</comment>
<keyword evidence="4" id="KW-0732">Signal</keyword>
<evidence type="ECO:0000256" key="11">
    <source>
        <dbReference type="SAM" id="Phobius"/>
    </source>
</evidence>
<dbReference type="Gene3D" id="1.10.287.70">
    <property type="match status" value="1"/>
</dbReference>
<evidence type="ECO:0000256" key="3">
    <source>
        <dbReference type="ARBA" id="ARBA00022692"/>
    </source>
</evidence>
<feature type="transmembrane region" description="Helical" evidence="11">
    <location>
        <begin position="1485"/>
        <end position="1509"/>
    </location>
</feature>
<dbReference type="Gene3D" id="2.60.60.20">
    <property type="entry name" value="PLAT/LH2 domain"/>
    <property type="match status" value="1"/>
</dbReference>
<evidence type="ECO:0000259" key="12">
    <source>
        <dbReference type="PROSITE" id="PS50095"/>
    </source>
</evidence>
<evidence type="ECO:0000256" key="5">
    <source>
        <dbReference type="ARBA" id="ARBA00022989"/>
    </source>
</evidence>
<keyword evidence="7" id="KW-1015">Disulfide bond</keyword>
<name>A0A6S7GYQ7_PARCT</name>
<gene>
    <name evidence="15" type="ORF">PACLA_8A016804</name>
</gene>
<dbReference type="SMART" id="SM00308">
    <property type="entry name" value="LH2"/>
    <property type="match status" value="1"/>
</dbReference>
<feature type="domain" description="PLAT" evidence="12">
    <location>
        <begin position="1212"/>
        <end position="1329"/>
    </location>
</feature>
<feature type="transmembrane region" description="Helical" evidence="11">
    <location>
        <begin position="1627"/>
        <end position="1647"/>
    </location>
</feature>
<feature type="transmembrane region" description="Helical" evidence="11">
    <location>
        <begin position="1375"/>
        <end position="1396"/>
    </location>
</feature>
<evidence type="ECO:0000259" key="13">
    <source>
        <dbReference type="PROSITE" id="PS50221"/>
    </source>
</evidence>
<dbReference type="InterPro" id="IPR046338">
    <property type="entry name" value="GAIN_dom_sf"/>
</dbReference>
<evidence type="ECO:0000256" key="6">
    <source>
        <dbReference type="ARBA" id="ARBA00023136"/>
    </source>
</evidence>
<dbReference type="Proteomes" id="UP001152795">
    <property type="component" value="Unassembled WGS sequence"/>
</dbReference>
<feature type="domain" description="GAIN-B" evidence="13">
    <location>
        <begin position="1012"/>
        <end position="1154"/>
    </location>
</feature>
<feature type="transmembrane region" description="Helical" evidence="11">
    <location>
        <begin position="1950"/>
        <end position="1974"/>
    </location>
</feature>
<feature type="compositionally biased region" description="Acidic residues" evidence="10">
    <location>
        <begin position="2290"/>
        <end position="2301"/>
    </location>
</feature>
<evidence type="ECO:0000259" key="14">
    <source>
        <dbReference type="PROSITE" id="PS51111"/>
    </source>
</evidence>
<evidence type="ECO:0000256" key="7">
    <source>
        <dbReference type="ARBA" id="ARBA00023157"/>
    </source>
</evidence>
<comment type="caution">
    <text evidence="8">Lacks conserved residue(s) required for the propagation of feature annotation.</text>
</comment>
<dbReference type="InterPro" id="IPR057244">
    <property type="entry name" value="GAIN_B"/>
</dbReference>
<dbReference type="Pfam" id="PF01477">
    <property type="entry name" value="PLAT"/>
    <property type="match status" value="1"/>
</dbReference>
<dbReference type="SUPFAM" id="SSF49723">
    <property type="entry name" value="Lipase/lipooxygenase domain (PLAT/LH2 domain)"/>
    <property type="match status" value="1"/>
</dbReference>
<dbReference type="SUPFAM" id="SSF81324">
    <property type="entry name" value="Voltage-gated potassium channels"/>
    <property type="match status" value="1"/>
</dbReference>
<feature type="compositionally biased region" description="Basic and acidic residues" evidence="10">
    <location>
        <begin position="2302"/>
        <end position="2319"/>
    </location>
</feature>
<dbReference type="InterPro" id="IPR013122">
    <property type="entry name" value="PKD1_2_channel"/>
</dbReference>
<dbReference type="Gene3D" id="2.60.220.50">
    <property type="match status" value="1"/>
</dbReference>
<dbReference type="GO" id="GO:0005262">
    <property type="term" value="F:calcium channel activity"/>
    <property type="evidence" value="ECO:0007669"/>
    <property type="project" value="TreeGrafter"/>
</dbReference>
<accession>A0A6S7GYQ7</accession>
<dbReference type="EMBL" id="CACRXK020003034">
    <property type="protein sequence ID" value="CAB3997138.1"/>
    <property type="molecule type" value="Genomic_DNA"/>
</dbReference>
<keyword evidence="6 11" id="KW-0472">Membrane</keyword>
<evidence type="ECO:0000313" key="15">
    <source>
        <dbReference type="EMBL" id="CAB3997138.1"/>
    </source>
</evidence>
<evidence type="ECO:0000256" key="1">
    <source>
        <dbReference type="ARBA" id="ARBA00004141"/>
    </source>
</evidence>
<feature type="coiled-coil region" evidence="9">
    <location>
        <begin position="2163"/>
        <end position="2190"/>
    </location>
</feature>
<feature type="domain" description="REJ" evidence="14">
    <location>
        <begin position="115"/>
        <end position="518"/>
    </location>
</feature>
<organism evidence="15 16">
    <name type="scientific">Paramuricea clavata</name>
    <name type="common">Red gorgonian</name>
    <name type="synonym">Violescent sea-whip</name>
    <dbReference type="NCBI Taxonomy" id="317549"/>
    <lineage>
        <taxon>Eukaryota</taxon>
        <taxon>Metazoa</taxon>
        <taxon>Cnidaria</taxon>
        <taxon>Anthozoa</taxon>
        <taxon>Octocorallia</taxon>
        <taxon>Malacalcyonacea</taxon>
        <taxon>Plexauridae</taxon>
        <taxon>Paramuricea</taxon>
    </lineage>
</organism>
<feature type="transmembrane region" description="Helical" evidence="11">
    <location>
        <begin position="1169"/>
        <end position="1189"/>
    </location>
</feature>
<dbReference type="Pfam" id="PF02010">
    <property type="entry name" value="REJ"/>
    <property type="match status" value="1"/>
</dbReference>
<keyword evidence="16" id="KW-1185">Reference proteome</keyword>
<dbReference type="SMART" id="SM00303">
    <property type="entry name" value="GPS"/>
    <property type="match status" value="1"/>
</dbReference>
<dbReference type="FunFam" id="1.10.287.70:FF:000086">
    <property type="entry name" value="Polycystic kidney disease 2"/>
    <property type="match status" value="1"/>
</dbReference>
<dbReference type="InterPro" id="IPR036392">
    <property type="entry name" value="PLAT/LH2_dom_sf"/>
</dbReference>
<reference evidence="15" key="1">
    <citation type="submission" date="2020-04" db="EMBL/GenBank/DDBJ databases">
        <authorList>
            <person name="Alioto T."/>
            <person name="Alioto T."/>
            <person name="Gomez Garrido J."/>
        </authorList>
    </citation>
    <scope>NUCLEOTIDE SEQUENCE</scope>
    <source>
        <strain evidence="15">A484AB</strain>
    </source>
</reference>
<evidence type="ECO:0000313" key="16">
    <source>
        <dbReference type="Proteomes" id="UP001152795"/>
    </source>
</evidence>
<dbReference type="PROSITE" id="PS50095">
    <property type="entry name" value="PLAT"/>
    <property type="match status" value="1"/>
</dbReference>
<evidence type="ECO:0000256" key="8">
    <source>
        <dbReference type="PROSITE-ProRule" id="PRU00152"/>
    </source>
</evidence>
<feature type="transmembrane region" description="Helical" evidence="11">
    <location>
        <begin position="2083"/>
        <end position="2105"/>
    </location>
</feature>
<sequence length="2340" mass="261333">MTSNGPVKINQTMTFGISLEKLGTGTCLWVDLGDNSSLLVFGNDSCPEQIDVDSINPNIVTQPRLKYTFKTSNTRSIVINHVYPRAVSYKVRMYASNAVSTVSHEMMAVVLSFICKNPNVTIEVYRSANVALITENEILCETTEQTKSTWTVYKLEDDPRIIPSNVPLTDIRRTHFHTVNDTSELVLPGRFLPYGFYEIRARVEMKGVPDVFGSHSIFVQVVQSPWLEAGVNAGSFHTVPFGLVGSLNSSASVDPDSDGTDGMSFVWYCKDVGDADFNLANLTYEPVVSEHDVVGMPSANASGCFGSGRGRIDTSNSTFMLDTNKMVEDKSYEILLVVSTTHPEFGQREAMTTIYFLVALGFPPVLATDCSTNCKSKILPDEKTILLSTCSRFCAGELTFSWSLYLYDDINQFEPFNLSTLNEISKAEFQNMASNPINELNLAIKPNTLQVGKKYTFAFRATRPSGAYGECRTTVIVNSPPVGGNCSVSPIFGVALSTKFTFRCDKWTDPQLPLVYELSYGGNQSQTMFFYRTIPSGVSISVTDWLVAGDESNNYTQTVQFTIKDDLGSKAVQYIDVQVRPNEAELNVSEISGRFDELLANGDTTAVLGLASALSSTLNGHGVGSGGANGTGSSVTDPEKQEREQELLEHVLTSLSGVNAKDVSGVMQFSGSLIQLTANADKLTSKAKNAAMSITETLADSLKYISDNDGGFQNVKSGAGNVLTVLGGMTTASSGGGNDSTSSPTNKSETASTVYRTINVVQNLQLVVLDNLVANEGPTDIETETLSLQVEKKSAKTLGDTGNKLKNCDFKSPSGDAFGVGEILSNPNKTFLQLQPVDIKIALFKDNPFTWDNTSSTISSNVIDIVVESNLNISSSNMSEDVAVTIFRDPAQFGEDASFFLKPDEMNSTSNAKEYFKFHCFTRRSNFTAMNFEIKPHNLGIHFNVYLKRGGKPDVKTGDYEFSYQLPDFGGCNLGNVSVNDHAEPVHIDVNECSTHPYTVFVSNLDFNGTGEYCFAIQHVEQFHNETYPNPDSSFNSRNRRSVPCEVGARRVRRSCVLIRPAPPKPADVPSGKLQILASDNLGFDGEYFFPNQTPNYNLTMFESSCIFWDELNETWKGDGCRVDAATNREQIVCYCNHLTSFGSDLLVAPNPIDFDSVFSNFGSLAENVAVLVLISTILGGYIIGVIWARRADKRDALLVGPTIVQKPKGTYYYIITTATGNRQGAGTTARVVFTMSGDESETLPVWLHDRQRPCFERTQKNTFVISYPRGIGDLNYVQIWHDNSGSSPSWYLSRFYVKDVQTGKSWILNCENWLAVESDDGKVCRVLPVSNEQELTSFNHVFSKQAVKGLADGHIWFSIISRPPTSNFTRVQRLSCALCLLCCTMITSAMFYNMGGQGPSPFAVHIGSLVIDLKPFVIGLQSSIIIVPVNVLIVQIFRNLRPKKEKPKKKQQSEKETEGKENAPDNVPDIQIENENPPQGKLPYCFIFFAYAVCYLASAASIFFTLLYSIQWGKETSTEWVIAMVTSFFQSVLLLQPIKVVLAAVMVALCIKKASDTEDNGNDDLVIKRSKTEHQSRIGSAMELEKRIQAIGQPPGKISKFYSPPSPAKLKKAREKRLKEIKTNSALKEIFAFFVFLIFLMDVAQYHRDPNTFLLTKTLYETFEELDAFGLDLSAISDVDSLWMWSRETLIPGLYSTEWYNGKKIQEGWLANNEDYLVGVPRVRLLRVEEDTCSISSYFDDTIPHCYGAYSVTDEDDVTYGVSWEPLDNGNARKRRDIRGPVTEKEWTELLAADNRSTQVRHKRGLDPIMGGLSGKKRRKKKRLLSSSKPKQYIVNDNALLSDGSVLSCLDRWRHQSMIDLRGFPYWGTLTMYSGSGYVANLGYGPVSAYTVVADLHSNGWLDVQTRAVFVEFTVYNANTNVFGILSYFIEFGPSSTAVTRSQYQAARFYIHLNGTQTLAHVLVIFFMLYFLYREGKLVYKQRWAYFKGFWNWVEVILIISEFLLIVLFLARLYEVDRNIHQLRENPNDYVGFQYAANADALMTYVIGILVFFYILRFLRLLRFNKNFLVIGKTMSRISSPILSFCLPFISGFFAFGMLAFTMFGTELEDYSTFVRTMVTQFSITLGDFDFEAIFMVNPTVATLYFFSFIGLNVMVLMNMFIAIINDSYAEIQEETAEIENELEIIEYVTANVTGFVNGKFHRGKVGPEKKKRNKRKRKSKKLAPFEEFSNELDLRGKKLVIVVDVFERSMEEDEIEENKFCSVPKDKQQDMFFRLLCLMESVLDAEDASSDDEFSDDSMDQNRKENSGDESDDKYGDEYSGELVDYKESGDESGDSSL</sequence>
<feature type="transmembrane region" description="Helical" evidence="11">
    <location>
        <begin position="2043"/>
        <end position="2063"/>
    </location>
</feature>
<evidence type="ECO:0000256" key="2">
    <source>
        <dbReference type="ARBA" id="ARBA00007200"/>
    </source>
</evidence>
<feature type="transmembrane region" description="Helical" evidence="11">
    <location>
        <begin position="1994"/>
        <end position="2015"/>
    </location>
</feature>
<evidence type="ECO:0000256" key="9">
    <source>
        <dbReference type="SAM" id="Coils"/>
    </source>
</evidence>
<dbReference type="GO" id="GO:0050982">
    <property type="term" value="P:detection of mechanical stimulus"/>
    <property type="evidence" value="ECO:0007669"/>
    <property type="project" value="TreeGrafter"/>
</dbReference>
<feature type="transmembrane region" description="Helical" evidence="11">
    <location>
        <begin position="1529"/>
        <end position="1552"/>
    </location>
</feature>
<dbReference type="PANTHER" id="PTHR10877">
    <property type="entry name" value="POLYCYSTIN FAMILY MEMBER"/>
    <property type="match status" value="1"/>
</dbReference>
<dbReference type="PROSITE" id="PS50221">
    <property type="entry name" value="GAIN_B"/>
    <property type="match status" value="1"/>
</dbReference>
<dbReference type="Pfam" id="PF20519">
    <property type="entry name" value="Polycystin_dom"/>
    <property type="match status" value="2"/>
</dbReference>
<feature type="transmembrane region" description="Helical" evidence="11">
    <location>
        <begin position="2145"/>
        <end position="2166"/>
    </location>
</feature>
<keyword evidence="5 11" id="KW-1133">Transmembrane helix</keyword>
<feature type="transmembrane region" description="Helical" evidence="11">
    <location>
        <begin position="1416"/>
        <end position="1441"/>
    </location>
</feature>
<dbReference type="PANTHER" id="PTHR10877:SF150">
    <property type="entry name" value="REJ DOMAIN-CONTAINING PROTEIN"/>
    <property type="match status" value="1"/>
</dbReference>
<dbReference type="InterPro" id="IPR051223">
    <property type="entry name" value="Polycystin"/>
</dbReference>
<comment type="subcellular location">
    <subcellularLocation>
        <location evidence="1">Membrane</location>
        <topology evidence="1">Multi-pass membrane protein</topology>
    </subcellularLocation>
</comment>
<dbReference type="Pfam" id="PF08016">
    <property type="entry name" value="PKD_channel"/>
    <property type="match status" value="1"/>
</dbReference>
<comment type="similarity">
    <text evidence="2">Belongs to the polycystin family.</text>
</comment>
<dbReference type="InterPro" id="IPR002859">
    <property type="entry name" value="PKD/REJ-like"/>
</dbReference>